<name>A0A1I5C7E4_9RHOB</name>
<evidence type="ECO:0000313" key="2">
    <source>
        <dbReference type="Proteomes" id="UP000198599"/>
    </source>
</evidence>
<dbReference type="STRING" id="1005928.SAMN04487859_109156"/>
<sequence>MRASGDQIAHEVNHWRQFKSWLSKNYFISRKCDSGLIYINTYELMNY</sequence>
<keyword evidence="2" id="KW-1185">Reference proteome</keyword>
<organism evidence="1 2">
    <name type="scientific">Roseovarius lutimaris</name>
    <dbReference type="NCBI Taxonomy" id="1005928"/>
    <lineage>
        <taxon>Bacteria</taxon>
        <taxon>Pseudomonadati</taxon>
        <taxon>Pseudomonadota</taxon>
        <taxon>Alphaproteobacteria</taxon>
        <taxon>Rhodobacterales</taxon>
        <taxon>Roseobacteraceae</taxon>
        <taxon>Roseovarius</taxon>
    </lineage>
</organism>
<accession>A0A1I5C7E4</accession>
<proteinExistence type="predicted"/>
<reference evidence="2" key="1">
    <citation type="submission" date="2016-10" db="EMBL/GenBank/DDBJ databases">
        <authorList>
            <person name="Varghese N."/>
            <person name="Submissions S."/>
        </authorList>
    </citation>
    <scope>NUCLEOTIDE SEQUENCE [LARGE SCALE GENOMIC DNA]</scope>
    <source>
        <strain evidence="2">DSM 28463</strain>
    </source>
</reference>
<dbReference type="EMBL" id="FOVP01000009">
    <property type="protein sequence ID" value="SFN82943.1"/>
    <property type="molecule type" value="Genomic_DNA"/>
</dbReference>
<evidence type="ECO:0000313" key="1">
    <source>
        <dbReference type="EMBL" id="SFN82943.1"/>
    </source>
</evidence>
<protein>
    <submittedName>
        <fullName evidence="1">Uncharacterized protein</fullName>
    </submittedName>
</protein>
<dbReference type="AlphaFoldDB" id="A0A1I5C7E4"/>
<gene>
    <name evidence="1" type="ORF">SAMN04487859_109156</name>
</gene>
<dbReference type="Proteomes" id="UP000198599">
    <property type="component" value="Unassembled WGS sequence"/>
</dbReference>